<dbReference type="Gene3D" id="3.40.50.300">
    <property type="entry name" value="P-loop containing nucleotide triphosphate hydrolases"/>
    <property type="match status" value="1"/>
</dbReference>
<dbReference type="InterPro" id="IPR027417">
    <property type="entry name" value="P-loop_NTPase"/>
</dbReference>
<dbReference type="AlphaFoldDB" id="A0A438N4X2"/>
<protein>
    <recommendedName>
        <fullName evidence="2">AAA+ ATPase domain-containing protein</fullName>
    </recommendedName>
</protein>
<proteinExistence type="predicted"/>
<feature type="compositionally biased region" description="Basic and acidic residues" evidence="1">
    <location>
        <begin position="39"/>
        <end position="53"/>
    </location>
</feature>
<dbReference type="GO" id="GO:0003677">
    <property type="term" value="F:DNA binding"/>
    <property type="evidence" value="ECO:0007669"/>
    <property type="project" value="TreeGrafter"/>
</dbReference>
<feature type="region of interest" description="Disordered" evidence="1">
    <location>
        <begin position="522"/>
        <end position="562"/>
    </location>
</feature>
<dbReference type="Proteomes" id="UP000288859">
    <property type="component" value="Unassembled WGS sequence"/>
</dbReference>
<dbReference type="GO" id="GO:0016887">
    <property type="term" value="F:ATP hydrolysis activity"/>
    <property type="evidence" value="ECO:0007669"/>
    <property type="project" value="InterPro"/>
</dbReference>
<dbReference type="GO" id="GO:0005634">
    <property type="term" value="C:nucleus"/>
    <property type="evidence" value="ECO:0007669"/>
    <property type="project" value="TreeGrafter"/>
</dbReference>
<dbReference type="EMBL" id="NAJM01000021">
    <property type="protein sequence ID" value="RVX70786.1"/>
    <property type="molecule type" value="Genomic_DNA"/>
</dbReference>
<feature type="region of interest" description="Disordered" evidence="1">
    <location>
        <begin position="168"/>
        <end position="243"/>
    </location>
</feature>
<feature type="compositionally biased region" description="Polar residues" evidence="1">
    <location>
        <begin position="201"/>
        <end position="212"/>
    </location>
</feature>
<dbReference type="PANTHER" id="PTHR23389:SF21">
    <property type="entry name" value="ATPASE FAMILY AAA DOMAIN-CONTAINING PROTEIN 5"/>
    <property type="match status" value="1"/>
</dbReference>
<feature type="domain" description="AAA+ ATPase" evidence="2">
    <location>
        <begin position="559"/>
        <end position="746"/>
    </location>
</feature>
<sequence length="1089" mass="120373">MNSTPLSSPVQHSPLSYPPSAECRHHLMQPHDSTSPLSADDHAQYDTHHADDRRKRRKVSLEPNLPLKQDTECSQLAEQGTWIDQLQDAASTPVHGNGFAAPAALDHNPVQQHVVQALDSTPRPNVLEPDASIEEPLKADMAVALQDQTPILSGVVQNVHRPAHLIEPTALTSTPEEPSSSKDKQTVTPKRKSMRIGRNGKLTSSPQETIQRSPKLHNKNLGTKSKPNPEPKKSNPRARTIEAKKGRLVPSLVVAFKYETQDHGKKIDEILSGRKDASIKSSFLTSEPQSQQKLNIVAKKAVHPFFSTKPAPKLPLSSLATSDLSSTAPTSEDETQRTSPKAPKSWKDIVFTSKRPLQKFFLGSDPIWPPLETHNVQPQHYFTALPGIPRPNESKLKSKQLESEVRPEEDVLQRFQDVMNIHHSAPLHRPTRLVVSGKALSISVDSSFQTDDDTFRPSLEPLESKILSRPTAFDRGMASDTHLWSQEYAPKRWQEVLQAQSRILYDWLITLQVHQVQSGQAQAKLKPLIQKKRRKRKSDEMDDFIAHSDDDEEDGGQGPKNAILLVGPPGSGKTASVYAVAQQLGFEVFELHPGMRRNTKDILDKVGDMTQNHLVQRAPEVLSRRSSISASDAESITPFPLAPGGDQQGIAAFLGKDKQTKKKPFKQHLDTDTINKDIKPRQQKQSLILFEEVDILFEDDKGFWSGVQSLIRTSKRPVVMTCNDPTSIPFDELDLFTILTYAQPDEDIAVEYLRKVAAAEGHLLETDAIQSLYLTKGRDLRASMAELNFWCQMTVGSSQGGLDWFMPGHERQQASADGSIVRIVSKDTFLAGHDLLPEALFYGEDLISFAHQELGISPLDWVVDTNLGTESPPTLEGLELYDSLCEARSALDLLDDSVAPILASKIIQDQSPSTGSLAREEIITRYLSNLPSAADHLSPYSVLDTLAVLSEEPRIGLPGPPGRKSPTLDTSSTALVTEVAPYIRAIVAHDQQLELFRSDINVDGSSQGSNRKQRTTRASRAAQEGTNKASTRRDKWFVGALDFDSVLATGGNWPQPQFIREESSSVLDQPSQVSAVVSDELEASSSQNE</sequence>
<dbReference type="SUPFAM" id="SSF52540">
    <property type="entry name" value="P-loop containing nucleoside triphosphate hydrolases"/>
    <property type="match status" value="1"/>
</dbReference>
<feature type="compositionally biased region" description="Polar residues" evidence="1">
    <location>
        <begin position="1"/>
        <end position="14"/>
    </location>
</feature>
<comment type="caution">
    <text evidence="3">The sequence shown here is derived from an EMBL/GenBank/DDBJ whole genome shotgun (WGS) entry which is preliminary data.</text>
</comment>
<name>A0A438N4X2_EXOME</name>
<organism evidence="3 4">
    <name type="scientific">Exophiala mesophila</name>
    <name type="common">Black yeast-like fungus</name>
    <dbReference type="NCBI Taxonomy" id="212818"/>
    <lineage>
        <taxon>Eukaryota</taxon>
        <taxon>Fungi</taxon>
        <taxon>Dikarya</taxon>
        <taxon>Ascomycota</taxon>
        <taxon>Pezizomycotina</taxon>
        <taxon>Eurotiomycetes</taxon>
        <taxon>Chaetothyriomycetidae</taxon>
        <taxon>Chaetothyriales</taxon>
        <taxon>Herpotrichiellaceae</taxon>
        <taxon>Exophiala</taxon>
    </lineage>
</organism>
<dbReference type="VEuPathDB" id="FungiDB:PV10_05180"/>
<dbReference type="SMART" id="SM00382">
    <property type="entry name" value="AAA"/>
    <property type="match status" value="1"/>
</dbReference>
<gene>
    <name evidence="3" type="ORF">B0A52_05437</name>
</gene>
<accession>A0A438N4X2</accession>
<evidence type="ECO:0000313" key="4">
    <source>
        <dbReference type="Proteomes" id="UP000288859"/>
    </source>
</evidence>
<evidence type="ECO:0000259" key="2">
    <source>
        <dbReference type="SMART" id="SM00382"/>
    </source>
</evidence>
<feature type="compositionally biased region" description="Low complexity" evidence="1">
    <location>
        <begin position="316"/>
        <end position="330"/>
    </location>
</feature>
<feature type="compositionally biased region" description="Polar residues" evidence="1">
    <location>
        <begin position="1064"/>
        <end position="1075"/>
    </location>
</feature>
<evidence type="ECO:0000313" key="3">
    <source>
        <dbReference type="EMBL" id="RVX70786.1"/>
    </source>
</evidence>
<dbReference type="InterPro" id="IPR003959">
    <property type="entry name" value="ATPase_AAA_core"/>
</dbReference>
<dbReference type="OrthoDB" id="10064318at2759"/>
<dbReference type="InterPro" id="IPR003593">
    <property type="entry name" value="AAA+_ATPase"/>
</dbReference>
<reference evidence="3 4" key="1">
    <citation type="submission" date="2017-03" db="EMBL/GenBank/DDBJ databases">
        <title>Genomes of endolithic fungi from Antarctica.</title>
        <authorList>
            <person name="Coleine C."/>
            <person name="Masonjones S."/>
            <person name="Stajich J.E."/>
        </authorList>
    </citation>
    <scope>NUCLEOTIDE SEQUENCE [LARGE SCALE GENOMIC DNA]</scope>
    <source>
        <strain evidence="3 4">CCFEE 6314</strain>
    </source>
</reference>
<dbReference type="GO" id="GO:0005524">
    <property type="term" value="F:ATP binding"/>
    <property type="evidence" value="ECO:0007669"/>
    <property type="project" value="InterPro"/>
</dbReference>
<feature type="region of interest" description="Disordered" evidence="1">
    <location>
        <begin position="1"/>
        <end position="68"/>
    </location>
</feature>
<dbReference type="CDD" id="cd00009">
    <property type="entry name" value="AAA"/>
    <property type="match status" value="1"/>
</dbReference>
<dbReference type="PANTHER" id="PTHR23389">
    <property type="entry name" value="CHROMOSOME TRANSMISSION FIDELITY FACTOR 18"/>
    <property type="match status" value="1"/>
</dbReference>
<feature type="region of interest" description="Disordered" evidence="1">
    <location>
        <begin position="316"/>
        <end position="346"/>
    </location>
</feature>
<evidence type="ECO:0000256" key="1">
    <source>
        <dbReference type="SAM" id="MobiDB-lite"/>
    </source>
</evidence>
<feature type="compositionally biased region" description="Basic and acidic residues" evidence="1">
    <location>
        <begin position="227"/>
        <end position="243"/>
    </location>
</feature>
<feature type="region of interest" description="Disordered" evidence="1">
    <location>
        <begin position="1062"/>
        <end position="1089"/>
    </location>
</feature>
<feature type="region of interest" description="Disordered" evidence="1">
    <location>
        <begin position="1001"/>
        <end position="1031"/>
    </location>
</feature>
<dbReference type="Pfam" id="PF00004">
    <property type="entry name" value="AAA"/>
    <property type="match status" value="1"/>
</dbReference>